<dbReference type="EMBL" id="BABT02000126">
    <property type="protein sequence ID" value="GAA97514.1"/>
    <property type="molecule type" value="Genomic_DNA"/>
</dbReference>
<organism evidence="3 4">
    <name type="scientific">Mixia osmundae (strain CBS 9802 / IAM 14324 / JCM 22182 / KY 12970)</name>
    <dbReference type="NCBI Taxonomy" id="764103"/>
    <lineage>
        <taxon>Eukaryota</taxon>
        <taxon>Fungi</taxon>
        <taxon>Dikarya</taxon>
        <taxon>Basidiomycota</taxon>
        <taxon>Pucciniomycotina</taxon>
        <taxon>Mixiomycetes</taxon>
        <taxon>Mixiales</taxon>
        <taxon>Mixiaceae</taxon>
        <taxon>Mixia</taxon>
    </lineage>
</organism>
<dbReference type="OMA" id="WVESDKG"/>
<sequence length="377" mass="42001">MSQRGLHTSSGDRRLLSSNPPSNELGTVSTPGGALGQIVRASDGLMWLLFHSRTLTVVFSVIATVFVLNLQGGGANCWNRSDADTMIVKADLGNAIATPMGRQAQEQLLILTPLRNAEKYLDEYFDNIGKLNYPKNLISLAFLISDTTDGTVKKLNAIAASIAAKADKQKHYHTITILIKDFHFQLPETIRHAYELQPTRRSFMARARNYLLTSALNEKHAWVLWLDVDVIRYDPDVLTDLMTINKDIVVPNCLRLTQGWEYYGYERNAWAHTEQSLALAEKMGPDYVTVGGYHEFPTFRYHLVDMPTHMGNAYVPLDAIGGTFTLVKARVHREGANFPTYPVDGLIETEGFAAMAKKMGFEVVGVPGILVFHAENN</sequence>
<gene>
    <name evidence="3" type="primary">Mo04192</name>
    <name evidence="3" type="ORF">E5Q_04192</name>
</gene>
<dbReference type="InParanoid" id="G7E3V4"/>
<dbReference type="Proteomes" id="UP000009131">
    <property type="component" value="Unassembled WGS sequence"/>
</dbReference>
<dbReference type="GO" id="GO:0000032">
    <property type="term" value="P:cell wall mannoprotein biosynthetic process"/>
    <property type="evidence" value="ECO:0007669"/>
    <property type="project" value="TreeGrafter"/>
</dbReference>
<dbReference type="Pfam" id="PF03452">
    <property type="entry name" value="Anp1"/>
    <property type="match status" value="1"/>
</dbReference>
<dbReference type="PANTHER" id="PTHR43083:SF6">
    <property type="entry name" value="MANNAN POLYMERASE COMPLEXES SUBUNIT MNN9"/>
    <property type="match status" value="1"/>
</dbReference>
<dbReference type="GO" id="GO:0000009">
    <property type="term" value="F:alpha-1,6-mannosyltransferase activity"/>
    <property type="evidence" value="ECO:0007669"/>
    <property type="project" value="TreeGrafter"/>
</dbReference>
<dbReference type="PANTHER" id="PTHR43083">
    <property type="entry name" value="MANNAN POLYMERASE II"/>
    <property type="match status" value="1"/>
</dbReference>
<protein>
    <recommendedName>
        <fullName evidence="5">Glycosyltransferase family 62 protein</fullName>
    </recommendedName>
</protein>
<dbReference type="AlphaFoldDB" id="G7E3V4"/>
<dbReference type="FunCoup" id="G7E3V4">
    <property type="interactions" value="19"/>
</dbReference>
<evidence type="ECO:0000256" key="1">
    <source>
        <dbReference type="ARBA" id="ARBA00037964"/>
    </source>
</evidence>
<comment type="caution">
    <text evidence="3">The sequence shown here is derived from an EMBL/GenBank/DDBJ whole genome shotgun (WGS) entry which is preliminary data.</text>
</comment>
<evidence type="ECO:0000313" key="4">
    <source>
        <dbReference type="Proteomes" id="UP000009131"/>
    </source>
</evidence>
<evidence type="ECO:0008006" key="5">
    <source>
        <dbReference type="Google" id="ProtNLM"/>
    </source>
</evidence>
<dbReference type="eggNOG" id="ENOG502QVDT">
    <property type="taxonomic scope" value="Eukaryota"/>
</dbReference>
<dbReference type="GO" id="GO:0006487">
    <property type="term" value="P:protein N-linked glycosylation"/>
    <property type="evidence" value="ECO:0007669"/>
    <property type="project" value="TreeGrafter"/>
</dbReference>
<name>G7E3V4_MIXOS</name>
<feature type="region of interest" description="Disordered" evidence="2">
    <location>
        <begin position="1"/>
        <end position="29"/>
    </location>
</feature>
<dbReference type="HOGENOM" id="CLU_017872_4_1_1"/>
<dbReference type="RefSeq" id="XP_014570607.1">
    <property type="nucleotide sequence ID" value="XM_014715121.1"/>
</dbReference>
<keyword evidence="4" id="KW-1185">Reference proteome</keyword>
<dbReference type="SUPFAM" id="SSF53448">
    <property type="entry name" value="Nucleotide-diphospho-sugar transferases"/>
    <property type="match status" value="1"/>
</dbReference>
<evidence type="ECO:0000256" key="2">
    <source>
        <dbReference type="SAM" id="MobiDB-lite"/>
    </source>
</evidence>
<dbReference type="STRING" id="764103.G7E3V4"/>
<dbReference type="Gene3D" id="3.90.550.10">
    <property type="entry name" value="Spore Coat Polysaccharide Biosynthesis Protein SpsA, Chain A"/>
    <property type="match status" value="1"/>
</dbReference>
<dbReference type="GO" id="GO:0000136">
    <property type="term" value="C:mannan polymerase complex"/>
    <property type="evidence" value="ECO:0007669"/>
    <property type="project" value="TreeGrafter"/>
</dbReference>
<reference evidence="3 4" key="2">
    <citation type="journal article" date="2012" name="Open Biol.">
        <title>Characteristics of nucleosomes and linker DNA regions on the genome of the basidiomycete Mixia osmundae revealed by mono- and dinucleosome mapping.</title>
        <authorList>
            <person name="Nishida H."/>
            <person name="Kondo S."/>
            <person name="Matsumoto T."/>
            <person name="Suzuki Y."/>
            <person name="Yoshikawa H."/>
            <person name="Taylor T.D."/>
            <person name="Sugiyama J."/>
        </authorList>
    </citation>
    <scope>NUCLEOTIDE SEQUENCE [LARGE SCALE GENOMIC DNA]</scope>
    <source>
        <strain evidence="4">CBS 9802 / IAM 14324 / JCM 22182 / KY 12970</strain>
    </source>
</reference>
<proteinExistence type="inferred from homology"/>
<accession>G7E3V4</accession>
<dbReference type="OrthoDB" id="204164at2759"/>
<comment type="similarity">
    <text evidence="1">Belongs to the ANP1/MMN9/VAN1 family.</text>
</comment>
<dbReference type="InterPro" id="IPR052086">
    <property type="entry name" value="Mannan_Polymerase_Subunit"/>
</dbReference>
<reference evidence="3 4" key="1">
    <citation type="journal article" date="2011" name="J. Gen. Appl. Microbiol.">
        <title>Draft genome sequencing of the enigmatic basidiomycete Mixia osmundae.</title>
        <authorList>
            <person name="Nishida H."/>
            <person name="Nagatsuka Y."/>
            <person name="Sugiyama J."/>
        </authorList>
    </citation>
    <scope>NUCLEOTIDE SEQUENCE [LARGE SCALE GENOMIC DNA]</scope>
    <source>
        <strain evidence="4">CBS 9802 / IAM 14324 / JCM 22182 / KY 12970</strain>
    </source>
</reference>
<feature type="compositionally biased region" description="Polar residues" evidence="2">
    <location>
        <begin position="16"/>
        <end position="29"/>
    </location>
</feature>
<evidence type="ECO:0000313" key="3">
    <source>
        <dbReference type="EMBL" id="GAA97514.1"/>
    </source>
</evidence>
<dbReference type="InterPro" id="IPR029044">
    <property type="entry name" value="Nucleotide-diphossugar_trans"/>
</dbReference>